<protein>
    <submittedName>
        <fullName evidence="1">Uncharacterized protein</fullName>
    </submittedName>
</protein>
<dbReference type="Proteomes" id="UP001162741">
    <property type="component" value="Chromosome"/>
</dbReference>
<gene>
    <name evidence="1" type="ORF">MKQ68_22400</name>
</gene>
<dbReference type="EMBL" id="CP107006">
    <property type="protein sequence ID" value="UYQ92835.1"/>
    <property type="molecule type" value="Genomic_DNA"/>
</dbReference>
<organism evidence="1 2">
    <name type="scientific">Chitinophaga horti</name>
    <dbReference type="NCBI Taxonomy" id="2920382"/>
    <lineage>
        <taxon>Bacteria</taxon>
        <taxon>Pseudomonadati</taxon>
        <taxon>Bacteroidota</taxon>
        <taxon>Chitinophagia</taxon>
        <taxon>Chitinophagales</taxon>
        <taxon>Chitinophagaceae</taxon>
        <taxon>Chitinophaga</taxon>
    </lineage>
</organism>
<evidence type="ECO:0000313" key="1">
    <source>
        <dbReference type="EMBL" id="UYQ92835.1"/>
    </source>
</evidence>
<accession>A0ABY6IZN6</accession>
<reference evidence="1" key="1">
    <citation type="submission" date="2022-10" db="EMBL/GenBank/DDBJ databases">
        <title>Chitinophaga sp. nov., isolated from soil.</title>
        <authorList>
            <person name="Jeon C.O."/>
        </authorList>
    </citation>
    <scope>NUCLEOTIDE SEQUENCE</scope>
    <source>
        <strain evidence="1">R8</strain>
    </source>
</reference>
<sequence length="150" mass="16621">MMTSLFAALTSFFLAHKGDIAAKIAASAGYDLLKKGLNFKPLIQKLKGFFQKESDSENFVRSICDSTLPKDSNAVDALEQNYRQLTGSSMPEELLRVLREWFEENQDAIAQINSVHIEQSSGIAVGVQNAKGNIINVTGDYNIHEPKKEN</sequence>
<dbReference type="RefSeq" id="WP_264281026.1">
    <property type="nucleotide sequence ID" value="NZ_CP107006.1"/>
</dbReference>
<evidence type="ECO:0000313" key="2">
    <source>
        <dbReference type="Proteomes" id="UP001162741"/>
    </source>
</evidence>
<proteinExistence type="predicted"/>
<keyword evidence="2" id="KW-1185">Reference proteome</keyword>
<name>A0ABY6IZN6_9BACT</name>